<proteinExistence type="inferred from homology"/>
<evidence type="ECO:0000259" key="15">
    <source>
        <dbReference type="PROSITE" id="PS50054"/>
    </source>
</evidence>
<dbReference type="InterPro" id="IPR016130">
    <property type="entry name" value="Tyr_Pase_AS"/>
</dbReference>
<dbReference type="SUPFAM" id="SSF52799">
    <property type="entry name" value="(Phosphotyrosine protein) phosphatases II"/>
    <property type="match status" value="1"/>
</dbReference>
<comment type="catalytic activity">
    <reaction evidence="10">
        <text>O-phospho-L-seryl-[protein] + H2O = L-seryl-[protein] + phosphate</text>
        <dbReference type="Rhea" id="RHEA:20629"/>
        <dbReference type="Rhea" id="RHEA-COMP:9863"/>
        <dbReference type="Rhea" id="RHEA-COMP:11604"/>
        <dbReference type="ChEBI" id="CHEBI:15377"/>
        <dbReference type="ChEBI" id="CHEBI:29999"/>
        <dbReference type="ChEBI" id="CHEBI:43474"/>
        <dbReference type="ChEBI" id="CHEBI:83421"/>
        <dbReference type="EC" id="3.1.3.16"/>
    </reaction>
</comment>
<evidence type="ECO:0000256" key="7">
    <source>
        <dbReference type="ARBA" id="ARBA00022801"/>
    </source>
</evidence>
<feature type="domain" description="Tyrosine specific protein phosphatases" evidence="16">
    <location>
        <begin position="77"/>
        <end position="142"/>
    </location>
</feature>
<evidence type="ECO:0000256" key="13">
    <source>
        <dbReference type="ARBA" id="ARBA00068789"/>
    </source>
</evidence>
<accession>A0A2C9JM03</accession>
<dbReference type="SMART" id="SM00195">
    <property type="entry name" value="DSPc"/>
    <property type="match status" value="1"/>
</dbReference>
<organism evidence="17 18">
    <name type="scientific">Biomphalaria glabrata</name>
    <name type="common">Bloodfluke planorb</name>
    <name type="synonym">Freshwater snail</name>
    <dbReference type="NCBI Taxonomy" id="6526"/>
    <lineage>
        <taxon>Eukaryota</taxon>
        <taxon>Metazoa</taxon>
        <taxon>Spiralia</taxon>
        <taxon>Lophotrochozoa</taxon>
        <taxon>Mollusca</taxon>
        <taxon>Gastropoda</taxon>
        <taxon>Heterobranchia</taxon>
        <taxon>Euthyneura</taxon>
        <taxon>Panpulmonata</taxon>
        <taxon>Hygrophila</taxon>
        <taxon>Lymnaeoidea</taxon>
        <taxon>Planorbidae</taxon>
        <taxon>Biomphalaria</taxon>
    </lineage>
</organism>
<dbReference type="GO" id="GO:0004725">
    <property type="term" value="F:protein tyrosine phosphatase activity"/>
    <property type="evidence" value="ECO:0007669"/>
    <property type="project" value="UniProtKB-EC"/>
</dbReference>
<dbReference type="GO" id="GO:0005634">
    <property type="term" value="C:nucleus"/>
    <property type="evidence" value="ECO:0007669"/>
    <property type="project" value="UniProtKB-SubCell"/>
</dbReference>
<dbReference type="PROSITE" id="PS50054">
    <property type="entry name" value="TYR_PHOSPHATASE_DUAL"/>
    <property type="match status" value="1"/>
</dbReference>
<dbReference type="GO" id="GO:0005829">
    <property type="term" value="C:cytosol"/>
    <property type="evidence" value="ECO:0007669"/>
    <property type="project" value="UniProtKB-SubCell"/>
</dbReference>
<dbReference type="VEuPathDB" id="VectorBase:BGLAX_036215"/>
<dbReference type="Proteomes" id="UP000076420">
    <property type="component" value="Unassembled WGS sequence"/>
</dbReference>
<evidence type="ECO:0000256" key="8">
    <source>
        <dbReference type="ARBA" id="ARBA00022912"/>
    </source>
</evidence>
<dbReference type="CDD" id="cd14504">
    <property type="entry name" value="DUSP23"/>
    <property type="match status" value="1"/>
</dbReference>
<comment type="catalytic activity">
    <reaction evidence="11">
        <text>O-phospho-L-threonyl-[protein] + H2O = L-threonyl-[protein] + phosphate</text>
        <dbReference type="Rhea" id="RHEA:47004"/>
        <dbReference type="Rhea" id="RHEA-COMP:11060"/>
        <dbReference type="Rhea" id="RHEA-COMP:11605"/>
        <dbReference type="ChEBI" id="CHEBI:15377"/>
        <dbReference type="ChEBI" id="CHEBI:30013"/>
        <dbReference type="ChEBI" id="CHEBI:43474"/>
        <dbReference type="ChEBI" id="CHEBI:61977"/>
        <dbReference type="EC" id="3.1.3.16"/>
    </reaction>
</comment>
<gene>
    <name evidence="17" type="primary">106059565</name>
</gene>
<dbReference type="FunFam" id="3.90.190.10:FF:000063">
    <property type="entry name" value="Dual specificity phosphatase 23"/>
    <property type="match status" value="1"/>
</dbReference>
<evidence type="ECO:0000256" key="2">
    <source>
        <dbReference type="ARBA" id="ARBA00004514"/>
    </source>
</evidence>
<dbReference type="STRING" id="6526.A0A2C9JM03"/>
<dbReference type="SMART" id="SM00404">
    <property type="entry name" value="PTPc_motif"/>
    <property type="match status" value="1"/>
</dbReference>
<dbReference type="EC" id="3.1.3.16" evidence="5"/>
<keyword evidence="8" id="KW-0904">Protein phosphatase</keyword>
<dbReference type="EnsemblMetazoa" id="BGLB004612-RB">
    <property type="protein sequence ID" value="BGLB004612-PB"/>
    <property type="gene ID" value="BGLB004612"/>
</dbReference>
<dbReference type="InterPro" id="IPR000387">
    <property type="entry name" value="Tyr_Pase_dom"/>
</dbReference>
<sequence length="175" mass="19693">MAAAIPDNFSWVEKDVLAACAFPSSMENVQYMIDHNIYTLVSLTAEKQVCSDGIMDEFQVIRIPFRDYSPPTLEQVELFLEVVRETKSKARATCVHCAHGLGRTGTMLSCYFVQTKGMTDVDAIAYVRRLRPGSVETAEQEMLVSHFYSYWLQKQTQGEKSASRALVGESETSPY</sequence>
<evidence type="ECO:0000256" key="5">
    <source>
        <dbReference type="ARBA" id="ARBA00013081"/>
    </source>
</evidence>
<reference evidence="17" key="1">
    <citation type="submission" date="2020-05" db="UniProtKB">
        <authorList>
            <consortium name="EnsemblMetazoa"/>
        </authorList>
    </citation>
    <scope>IDENTIFICATION</scope>
    <source>
        <strain evidence="17">BB02</strain>
    </source>
</reference>
<keyword evidence="9" id="KW-0539">Nucleus</keyword>
<dbReference type="EC" id="3.1.3.48" evidence="4"/>
<dbReference type="InterPro" id="IPR057023">
    <property type="entry name" value="PTP-SAK"/>
</dbReference>
<dbReference type="InterPro" id="IPR020422">
    <property type="entry name" value="TYR_PHOSPHATASE_DUAL_dom"/>
</dbReference>
<protein>
    <recommendedName>
        <fullName evidence="13">Dual specificity protein phosphatase 23</fullName>
        <ecNumber evidence="5">3.1.3.16</ecNumber>
        <ecNumber evidence="4">3.1.3.48</ecNumber>
    </recommendedName>
    <alternativeName>
        <fullName evidence="14">Low molecular mass dual specificity phosphatase 3</fullName>
    </alternativeName>
</protein>
<comment type="similarity">
    <text evidence="3">Belongs to the protein-tyrosine phosphatase family. Non-receptor class dual specificity subfamily.</text>
</comment>
<dbReference type="InterPro" id="IPR003595">
    <property type="entry name" value="Tyr_Pase_cat"/>
</dbReference>
<dbReference type="InterPro" id="IPR050561">
    <property type="entry name" value="PTP"/>
</dbReference>
<dbReference type="PANTHER" id="PTHR23339">
    <property type="entry name" value="TYROSINE SPECIFIC PROTEIN PHOSPHATASE AND DUAL SPECIFICITY PROTEIN PHOSPHATASE"/>
    <property type="match status" value="1"/>
</dbReference>
<dbReference type="VEuPathDB" id="VectorBase:BGLB004612"/>
<dbReference type="InterPro" id="IPR029021">
    <property type="entry name" value="Prot-tyrosine_phosphatase-like"/>
</dbReference>
<evidence type="ECO:0000256" key="1">
    <source>
        <dbReference type="ARBA" id="ARBA00004123"/>
    </source>
</evidence>
<dbReference type="Gene3D" id="3.90.190.10">
    <property type="entry name" value="Protein tyrosine phosphatase superfamily"/>
    <property type="match status" value="1"/>
</dbReference>
<evidence type="ECO:0000256" key="3">
    <source>
        <dbReference type="ARBA" id="ARBA00008601"/>
    </source>
</evidence>
<keyword evidence="7" id="KW-0378">Hydrolase</keyword>
<comment type="function">
    <text evidence="12">Protein phosphatase that mediates dephosphorylation of proteins phosphorylated on Tyr and Ser/Thr residues. In vitro, it can dephosphorylate p44-ERK1 (MAPK3) but not p54 SAPK-beta (MAPK10) in vitro. Able to enhance activation of JNK and p38 (MAPK14).</text>
</comment>
<evidence type="ECO:0000256" key="4">
    <source>
        <dbReference type="ARBA" id="ARBA00013064"/>
    </source>
</evidence>
<keyword evidence="6" id="KW-0963">Cytoplasm</keyword>
<name>A0A2C9JM03_BIOGL</name>
<evidence type="ECO:0000256" key="6">
    <source>
        <dbReference type="ARBA" id="ARBA00022490"/>
    </source>
</evidence>
<evidence type="ECO:0000256" key="10">
    <source>
        <dbReference type="ARBA" id="ARBA00047761"/>
    </source>
</evidence>
<dbReference type="PROSITE" id="PS50056">
    <property type="entry name" value="TYR_PHOSPHATASE_2"/>
    <property type="match status" value="1"/>
</dbReference>
<dbReference type="KEGG" id="bgt:106059565"/>
<evidence type="ECO:0000313" key="18">
    <source>
        <dbReference type="Proteomes" id="UP000076420"/>
    </source>
</evidence>
<dbReference type="Pfam" id="PF22784">
    <property type="entry name" value="PTP-SAK"/>
    <property type="match status" value="1"/>
</dbReference>
<evidence type="ECO:0000256" key="11">
    <source>
        <dbReference type="ARBA" id="ARBA00048336"/>
    </source>
</evidence>
<evidence type="ECO:0000256" key="9">
    <source>
        <dbReference type="ARBA" id="ARBA00023242"/>
    </source>
</evidence>
<dbReference type="PROSITE" id="PS00383">
    <property type="entry name" value="TYR_PHOSPHATASE_1"/>
    <property type="match status" value="1"/>
</dbReference>
<dbReference type="OrthoDB" id="432447at2759"/>
<comment type="subcellular location">
    <subcellularLocation>
        <location evidence="2">Cytoplasm</location>
        <location evidence="2">Cytosol</location>
    </subcellularLocation>
    <subcellularLocation>
        <location evidence="1">Nucleus</location>
    </subcellularLocation>
</comment>
<evidence type="ECO:0000313" key="17">
    <source>
        <dbReference type="EnsemblMetazoa" id="BGLB004612-PB"/>
    </source>
</evidence>
<dbReference type="RefSeq" id="XP_013072673.2">
    <property type="nucleotide sequence ID" value="XM_013217219.2"/>
</dbReference>
<feature type="domain" description="Tyrosine-protein phosphatase" evidence="15">
    <location>
        <begin position="8"/>
        <end position="156"/>
    </location>
</feature>
<evidence type="ECO:0000256" key="14">
    <source>
        <dbReference type="ARBA" id="ARBA00081937"/>
    </source>
</evidence>
<dbReference type="AlphaFoldDB" id="A0A2C9JM03"/>
<dbReference type="GO" id="GO:0004722">
    <property type="term" value="F:protein serine/threonine phosphatase activity"/>
    <property type="evidence" value="ECO:0007669"/>
    <property type="project" value="UniProtKB-EC"/>
</dbReference>
<evidence type="ECO:0000259" key="16">
    <source>
        <dbReference type="PROSITE" id="PS50056"/>
    </source>
</evidence>
<evidence type="ECO:0000256" key="12">
    <source>
        <dbReference type="ARBA" id="ARBA00053915"/>
    </source>
</evidence>